<dbReference type="Gene3D" id="3.40.50.2000">
    <property type="entry name" value="Glycogen Phosphorylase B"/>
    <property type="match status" value="2"/>
</dbReference>
<sequence>MDTNSMQAATKVCHIVFMPYPARGHINPVLILSKLLASEKNDINITIVLTEEWHCTIASEVFPSNIRFATIFNDVLPSAKLQAADTSAFFSAVKHMAAPFEHILDQLDPPVTTIITDNALAWAVEAGYSRNIPVGLFWVMSVTSFTILHHCDDLFEKGIPKNMEENVGDTVMDFIPGIPSIRVADLPYICPKNDQVFTLMRWVPKFPSSKVKYQLFNTIYELESQVCDAIKEKLEYPVYSVGPLIPYNDLDCKSSSNVYDQEHHYIEWLDSQPASSVLYISMGSLFSMSSAQMDEMVAGLKISGVQFLWVAREDTCRLQEDCHDLGLVVPWCHQLKVLNHSSVGGFLTHCGWNSIVEITFAGIPVLTFPFVGDQITQSKQVVEDLKIGLRLKKEMGDKTLVTREEIAKTIQTLMNVDSSERKRLVKRVKQVQEICQAAMKKGGSSHTALDAFIQNILLGHAH</sequence>
<evidence type="ECO:0000256" key="2">
    <source>
        <dbReference type="ARBA" id="ARBA00022676"/>
    </source>
</evidence>
<protein>
    <recommendedName>
        <fullName evidence="6">Glycosyltransferase</fullName>
    </recommendedName>
</protein>
<evidence type="ECO:0000256" key="1">
    <source>
        <dbReference type="ARBA" id="ARBA00009995"/>
    </source>
</evidence>
<dbReference type="Pfam" id="PF00201">
    <property type="entry name" value="UDPGT"/>
    <property type="match status" value="1"/>
</dbReference>
<evidence type="ECO:0000256" key="3">
    <source>
        <dbReference type="ARBA" id="ARBA00022679"/>
    </source>
</evidence>
<comment type="caution">
    <text evidence="4">The sequence shown here is derived from an EMBL/GenBank/DDBJ whole genome shotgun (WGS) entry which is preliminary data.</text>
</comment>
<dbReference type="Proteomes" id="UP000827721">
    <property type="component" value="Unassembled WGS sequence"/>
</dbReference>
<comment type="similarity">
    <text evidence="1">Belongs to the UDP-glycosyltransferase family.</text>
</comment>
<evidence type="ECO:0000313" key="5">
    <source>
        <dbReference type="Proteomes" id="UP000827721"/>
    </source>
</evidence>
<keyword evidence="3" id="KW-0808">Transferase</keyword>
<keyword evidence="5" id="KW-1185">Reference proteome</keyword>
<dbReference type="SUPFAM" id="SSF53756">
    <property type="entry name" value="UDP-Glycosyltransferase/glycogen phosphorylase"/>
    <property type="match status" value="1"/>
</dbReference>
<proteinExistence type="inferred from homology"/>
<reference evidence="4 5" key="1">
    <citation type="submission" date="2021-02" db="EMBL/GenBank/DDBJ databases">
        <title>Plant Genome Project.</title>
        <authorList>
            <person name="Zhang R.-G."/>
        </authorList>
    </citation>
    <scope>NUCLEOTIDE SEQUENCE [LARGE SCALE GENOMIC DNA]</scope>
    <source>
        <tissue evidence="4">Leaves</tissue>
    </source>
</reference>
<dbReference type="EMBL" id="JAFEMO010000008">
    <property type="protein sequence ID" value="KAH7565765.1"/>
    <property type="molecule type" value="Genomic_DNA"/>
</dbReference>
<name>A0ABQ8HN27_9ROSI</name>
<dbReference type="CDD" id="cd03784">
    <property type="entry name" value="GT1_Gtf-like"/>
    <property type="match status" value="1"/>
</dbReference>
<dbReference type="PANTHER" id="PTHR11926">
    <property type="entry name" value="GLUCOSYL/GLUCURONOSYL TRANSFERASES"/>
    <property type="match status" value="1"/>
</dbReference>
<accession>A0ABQ8HN27</accession>
<dbReference type="PANTHER" id="PTHR11926:SF774">
    <property type="entry name" value="UDP-GLYCOSYLTRANSFERASE 85A1-RELATED"/>
    <property type="match status" value="1"/>
</dbReference>
<keyword evidence="2" id="KW-0328">Glycosyltransferase</keyword>
<gene>
    <name evidence="4" type="ORF">JRO89_XS08G0013600</name>
</gene>
<evidence type="ECO:0000313" key="4">
    <source>
        <dbReference type="EMBL" id="KAH7565765.1"/>
    </source>
</evidence>
<evidence type="ECO:0008006" key="6">
    <source>
        <dbReference type="Google" id="ProtNLM"/>
    </source>
</evidence>
<dbReference type="InterPro" id="IPR002213">
    <property type="entry name" value="UDP_glucos_trans"/>
</dbReference>
<organism evidence="4 5">
    <name type="scientific">Xanthoceras sorbifolium</name>
    <dbReference type="NCBI Taxonomy" id="99658"/>
    <lineage>
        <taxon>Eukaryota</taxon>
        <taxon>Viridiplantae</taxon>
        <taxon>Streptophyta</taxon>
        <taxon>Embryophyta</taxon>
        <taxon>Tracheophyta</taxon>
        <taxon>Spermatophyta</taxon>
        <taxon>Magnoliopsida</taxon>
        <taxon>eudicotyledons</taxon>
        <taxon>Gunneridae</taxon>
        <taxon>Pentapetalae</taxon>
        <taxon>rosids</taxon>
        <taxon>malvids</taxon>
        <taxon>Sapindales</taxon>
        <taxon>Sapindaceae</taxon>
        <taxon>Xanthoceroideae</taxon>
        <taxon>Xanthoceras</taxon>
    </lineage>
</organism>